<dbReference type="PANTHER" id="PTHR43566:SF1">
    <property type="entry name" value="AAA+ ATPASE DOMAIN-CONTAINING PROTEIN"/>
    <property type="match status" value="1"/>
</dbReference>
<feature type="non-terminal residue" evidence="3">
    <location>
        <position position="282"/>
    </location>
</feature>
<dbReference type="AlphaFoldDB" id="A0A7X9FQW0"/>
<reference evidence="3 4" key="1">
    <citation type="journal article" date="2020" name="Biotechnol. Biofuels">
        <title>New insights from the biogas microbiome by comprehensive genome-resolved metagenomics of nearly 1600 species originating from multiple anaerobic digesters.</title>
        <authorList>
            <person name="Campanaro S."/>
            <person name="Treu L."/>
            <person name="Rodriguez-R L.M."/>
            <person name="Kovalovszki A."/>
            <person name="Ziels R.M."/>
            <person name="Maus I."/>
            <person name="Zhu X."/>
            <person name="Kougias P.G."/>
            <person name="Basile A."/>
            <person name="Luo G."/>
            <person name="Schluter A."/>
            <person name="Konstantinidis K.T."/>
            <person name="Angelidaki I."/>
        </authorList>
    </citation>
    <scope>NUCLEOTIDE SEQUENCE [LARGE SCALE GENOMIC DNA]</scope>
    <source>
        <strain evidence="3">AS27yjCOA_65</strain>
    </source>
</reference>
<dbReference type="PANTHER" id="PTHR43566">
    <property type="entry name" value="CONSERVED PROTEIN"/>
    <property type="match status" value="1"/>
</dbReference>
<keyword evidence="3" id="KW-0067">ATP-binding</keyword>
<organism evidence="3 4">
    <name type="scientific">SAR324 cluster bacterium</name>
    <dbReference type="NCBI Taxonomy" id="2024889"/>
    <lineage>
        <taxon>Bacteria</taxon>
        <taxon>Deltaproteobacteria</taxon>
        <taxon>SAR324 cluster</taxon>
    </lineage>
</organism>
<accession>A0A7X9FQW0</accession>
<feature type="domain" description="AAA" evidence="1">
    <location>
        <begin position="15"/>
        <end position="133"/>
    </location>
</feature>
<dbReference type="GO" id="GO:0005524">
    <property type="term" value="F:ATP binding"/>
    <property type="evidence" value="ECO:0007669"/>
    <property type="project" value="UniProtKB-KW"/>
</dbReference>
<keyword evidence="3" id="KW-0547">Nucleotide-binding</keyword>
<dbReference type="InterPro" id="IPR027417">
    <property type="entry name" value="P-loop_NTPase"/>
</dbReference>
<proteinExistence type="predicted"/>
<dbReference type="Pfam" id="PF13635">
    <property type="entry name" value="DUF4143"/>
    <property type="match status" value="1"/>
</dbReference>
<evidence type="ECO:0000313" key="4">
    <source>
        <dbReference type="Proteomes" id="UP000524246"/>
    </source>
</evidence>
<gene>
    <name evidence="3" type="ORF">GYA55_03450</name>
</gene>
<dbReference type="EMBL" id="JAAZON010000132">
    <property type="protein sequence ID" value="NMC62201.1"/>
    <property type="molecule type" value="Genomic_DNA"/>
</dbReference>
<evidence type="ECO:0000313" key="3">
    <source>
        <dbReference type="EMBL" id="NMC62201.1"/>
    </source>
</evidence>
<evidence type="ECO:0000259" key="1">
    <source>
        <dbReference type="Pfam" id="PF13173"/>
    </source>
</evidence>
<evidence type="ECO:0000259" key="2">
    <source>
        <dbReference type="Pfam" id="PF13635"/>
    </source>
</evidence>
<name>A0A7X9FQW0_9DELT</name>
<dbReference type="SUPFAM" id="SSF52540">
    <property type="entry name" value="P-loop containing nucleoside triphosphate hydrolases"/>
    <property type="match status" value="1"/>
</dbReference>
<protein>
    <submittedName>
        <fullName evidence="3">ATP-binding protein</fullName>
    </submittedName>
</protein>
<dbReference type="Proteomes" id="UP000524246">
    <property type="component" value="Unassembled WGS sequence"/>
</dbReference>
<feature type="domain" description="DUF4143" evidence="2">
    <location>
        <begin position="176"/>
        <end position="264"/>
    </location>
</feature>
<comment type="caution">
    <text evidence="3">The sequence shown here is derived from an EMBL/GenBank/DDBJ whole genome shotgun (WGS) entry which is preliminary data.</text>
</comment>
<sequence>MDRSISKQIKEDLKEKMVFIGGPRQVGKTTLAINFLPSKSKSDPAYLTWDQKSDRLLIQKEQLPAIYSLIVLDEIHKYRSWRNLVKGYFDRYFPKVNYLITGSARLDVYRHGGDSLHGRYYYHRLHPLSLKELNNNPTSADLAHLFKYGGFPEPFLKATERFLARWRRSRIESVFQEDIRELESVKDLSRLELLFETLPDRLCSPLSLNAIAKDLEVSRDSVALWIEIFDRMYLTFRISPYGGPKIRAVKKEQKLYFWDWTIANKDGPRFENLVALQLLKYC</sequence>
<dbReference type="Pfam" id="PF13173">
    <property type="entry name" value="AAA_14"/>
    <property type="match status" value="1"/>
</dbReference>
<dbReference type="InterPro" id="IPR025420">
    <property type="entry name" value="DUF4143"/>
</dbReference>
<dbReference type="InterPro" id="IPR041682">
    <property type="entry name" value="AAA_14"/>
</dbReference>